<protein>
    <submittedName>
        <fullName evidence="1">Uncharacterized protein</fullName>
    </submittedName>
</protein>
<dbReference type="PANTHER" id="PTHR33664">
    <property type="entry name" value="RCG26366"/>
    <property type="match status" value="1"/>
</dbReference>
<dbReference type="VEuPathDB" id="FungiDB:PPTG_14566"/>
<accession>W2PVZ8</accession>
<dbReference type="RefSeq" id="XP_008910185.1">
    <property type="nucleotide sequence ID" value="XM_008911937.1"/>
</dbReference>
<reference evidence="1 2" key="2">
    <citation type="submission" date="2013-11" db="EMBL/GenBank/DDBJ databases">
        <title>The Genome Sequence of Phytophthora parasitica INRA-310.</title>
        <authorList>
            <consortium name="The Broad Institute Genomics Platform"/>
            <person name="Russ C."/>
            <person name="Tyler B."/>
            <person name="Panabieres F."/>
            <person name="Shan W."/>
            <person name="Tripathy S."/>
            <person name="Grunwald N."/>
            <person name="Machado M."/>
            <person name="Johnson C.S."/>
            <person name="Arredondo F."/>
            <person name="Hong C."/>
            <person name="Coffey M."/>
            <person name="Young S.K."/>
            <person name="Zeng Q."/>
            <person name="Gargeya S."/>
            <person name="Fitzgerald M."/>
            <person name="Abouelleil A."/>
            <person name="Alvarado L."/>
            <person name="Chapman S.B."/>
            <person name="Gainer-Dewar J."/>
            <person name="Goldberg J."/>
            <person name="Griggs A."/>
            <person name="Gujja S."/>
            <person name="Hansen M."/>
            <person name="Howarth C."/>
            <person name="Imamovic A."/>
            <person name="Ireland A."/>
            <person name="Larimer J."/>
            <person name="McCowan C."/>
            <person name="Murphy C."/>
            <person name="Pearson M."/>
            <person name="Poon T.W."/>
            <person name="Priest M."/>
            <person name="Roberts A."/>
            <person name="Saif S."/>
            <person name="Shea T."/>
            <person name="Sykes S."/>
            <person name="Wortman J."/>
            <person name="Nusbaum C."/>
            <person name="Birren B."/>
        </authorList>
    </citation>
    <scope>NUCLEOTIDE SEQUENCE [LARGE SCALE GENOMIC DNA]</scope>
    <source>
        <strain evidence="1 2">INRA-310</strain>
    </source>
</reference>
<dbReference type="Proteomes" id="UP000018817">
    <property type="component" value="Unassembled WGS sequence"/>
</dbReference>
<reference evidence="2" key="1">
    <citation type="submission" date="2011-12" db="EMBL/GenBank/DDBJ databases">
        <authorList>
            <consortium name="The Broad Institute Genome Sequencing Platform"/>
            <person name="Russ C."/>
            <person name="Tyler B."/>
            <person name="Panabieres F."/>
            <person name="Shan W."/>
            <person name="Tripathy S."/>
            <person name="Grunwald N."/>
            <person name="Machado M."/>
            <person name="Young S.K."/>
            <person name="Zeng Q."/>
            <person name="Gargeya S."/>
            <person name="Fitzgerald M."/>
            <person name="Haas B."/>
            <person name="Abouelleil A."/>
            <person name="Alvarado L."/>
            <person name="Arachchi H.M."/>
            <person name="Berlin A."/>
            <person name="Chapman S.B."/>
            <person name="Gearin G."/>
            <person name="Goldberg J."/>
            <person name="Griggs A."/>
            <person name="Gujja S."/>
            <person name="Hansen M."/>
            <person name="Heiman D."/>
            <person name="Howarth C."/>
            <person name="Larimer J."/>
            <person name="Lui A."/>
            <person name="MacDonald P.J.P."/>
            <person name="McCowen C."/>
            <person name="Montmayeur A."/>
            <person name="Murphy C."/>
            <person name="Neiman D."/>
            <person name="Pearson M."/>
            <person name="Priest M."/>
            <person name="Roberts A."/>
            <person name="Saif S."/>
            <person name="Shea T."/>
            <person name="Sisk P."/>
            <person name="Stolte C."/>
            <person name="Sykes S."/>
            <person name="Wortman J."/>
            <person name="Nusbaum C."/>
            <person name="Birren B."/>
        </authorList>
    </citation>
    <scope>NUCLEOTIDE SEQUENCE [LARGE SCALE GENOMIC DNA]</scope>
    <source>
        <strain evidence="2">INRA-310</strain>
    </source>
</reference>
<evidence type="ECO:0000313" key="1">
    <source>
        <dbReference type="EMBL" id="ETN04791.1"/>
    </source>
</evidence>
<sequence length="128" mass="14690">MSLVVYTISSLELKITGQGLNADKLRDLLLNCYAHAEASSNSIRSKDSISLDEKREIQRQHAMDPLPEGYMFDGTNYFDFFGGRYEFHPCIAQFIEEYITAVNEDRKATNLKALEERESQQSFVKQLV</sequence>
<dbReference type="PANTHER" id="PTHR33664:SF1">
    <property type="entry name" value="DYNEIN AXONEMAL ASSEMBLY FACTOR 9"/>
    <property type="match status" value="1"/>
</dbReference>
<proteinExistence type="predicted"/>
<dbReference type="EMBL" id="KI669603">
    <property type="protein sequence ID" value="ETN04791.1"/>
    <property type="molecule type" value="Genomic_DNA"/>
</dbReference>
<dbReference type="STRING" id="761204.W2PVZ8"/>
<name>W2PVZ8_PHYN3</name>
<gene>
    <name evidence="1" type="ORF">PPTG_14566</name>
</gene>
<organism evidence="1 2">
    <name type="scientific">Phytophthora nicotianae (strain INRA-310)</name>
    <name type="common">Phytophthora parasitica</name>
    <dbReference type="NCBI Taxonomy" id="761204"/>
    <lineage>
        <taxon>Eukaryota</taxon>
        <taxon>Sar</taxon>
        <taxon>Stramenopiles</taxon>
        <taxon>Oomycota</taxon>
        <taxon>Peronosporomycetes</taxon>
        <taxon>Peronosporales</taxon>
        <taxon>Peronosporaceae</taxon>
        <taxon>Phytophthora</taxon>
    </lineage>
</organism>
<dbReference type="GeneID" id="20183845"/>
<dbReference type="AlphaFoldDB" id="W2PVZ8"/>
<dbReference type="InterPro" id="IPR040342">
    <property type="entry name" value="DNAAF9"/>
</dbReference>
<evidence type="ECO:0000313" key="2">
    <source>
        <dbReference type="Proteomes" id="UP000018817"/>
    </source>
</evidence>